<dbReference type="EMBL" id="MUBJ01000016">
    <property type="protein sequence ID" value="OTA15323.1"/>
    <property type="molecule type" value="Genomic_DNA"/>
</dbReference>
<feature type="region of interest" description="Disordered" evidence="1">
    <location>
        <begin position="58"/>
        <end position="77"/>
    </location>
</feature>
<dbReference type="STRING" id="351656.Xvie_02820"/>
<protein>
    <recommendedName>
        <fullName evidence="3">Putative zinc-ribbon domain-containing protein</fullName>
    </recommendedName>
</protein>
<proteinExistence type="predicted"/>
<gene>
    <name evidence="4" type="ORF">Xvie_02820</name>
</gene>
<accession>A0A1Y2SCR3</accession>
<evidence type="ECO:0000256" key="1">
    <source>
        <dbReference type="SAM" id="MobiDB-lite"/>
    </source>
</evidence>
<organism evidence="4 5">
    <name type="scientific">Xenorhabdus vietnamensis</name>
    <dbReference type="NCBI Taxonomy" id="351656"/>
    <lineage>
        <taxon>Bacteria</taxon>
        <taxon>Pseudomonadati</taxon>
        <taxon>Pseudomonadota</taxon>
        <taxon>Gammaproteobacteria</taxon>
        <taxon>Enterobacterales</taxon>
        <taxon>Morganellaceae</taxon>
        <taxon>Xenorhabdus</taxon>
    </lineage>
</organism>
<evidence type="ECO:0000313" key="5">
    <source>
        <dbReference type="Proteomes" id="UP000194350"/>
    </source>
</evidence>
<keyword evidence="2" id="KW-0472">Membrane</keyword>
<evidence type="ECO:0000313" key="4">
    <source>
        <dbReference type="EMBL" id="OTA15323.1"/>
    </source>
</evidence>
<sequence>MQSESLFTACPSCGKSVSKSAKVCLNCGHKVKKNRLIKLIIVLVVIFLLFIFIGSSGKEMSSSPAKADSSPKTSSTPKAAALPEFQAQFIQVVSSFFDRYVQASNELQKSSLRVERKEQISKIFPGYSVTSWVGKIKELDTNSDGKAILSVQIASNITIQTWNNELSDIGNNTLIEKGTSVYKSLFPLKVGQKIEFSGSFFPSPEDSFKETSLTSDGSMKEPEFLFKFLSVKPID</sequence>
<feature type="compositionally biased region" description="Low complexity" evidence="1">
    <location>
        <begin position="61"/>
        <end position="77"/>
    </location>
</feature>
<dbReference type="Proteomes" id="UP000194350">
    <property type="component" value="Unassembled WGS sequence"/>
</dbReference>
<feature type="transmembrane region" description="Helical" evidence="2">
    <location>
        <begin position="36"/>
        <end position="54"/>
    </location>
</feature>
<dbReference type="InterPro" id="IPR059113">
    <property type="entry name" value="Znf_ribbon"/>
</dbReference>
<keyword evidence="2" id="KW-1133">Transmembrane helix</keyword>
<dbReference type="AlphaFoldDB" id="A0A1Y2SCR3"/>
<dbReference type="RefSeq" id="WP_086109896.1">
    <property type="nucleotide sequence ID" value="NZ_CAWNGD010000058.1"/>
</dbReference>
<evidence type="ECO:0000256" key="2">
    <source>
        <dbReference type="SAM" id="Phobius"/>
    </source>
</evidence>
<dbReference type="Pfam" id="PF13248">
    <property type="entry name" value="Zn_ribbon_3"/>
    <property type="match status" value="1"/>
</dbReference>
<comment type="caution">
    <text evidence="4">The sequence shown here is derived from an EMBL/GenBank/DDBJ whole genome shotgun (WGS) entry which is preliminary data.</text>
</comment>
<reference evidence="4 5" key="1">
    <citation type="submission" date="2016-10" db="EMBL/GenBank/DDBJ databases">
        <title>Systematic genetic and metabolomic analysis of Xenorhabdus and Photorhabdus spp., highlights the requirements for a dual symbiotic and pathogenic life style.</title>
        <authorList>
            <person name="Tobias N.J."/>
            <person name="Wolff H."/>
            <person name="Djahanschiri B."/>
            <person name="Pidot S.J."/>
            <person name="Stinear T.P."/>
            <person name="Ebersberger I."/>
            <person name="Bode H.B."/>
        </authorList>
    </citation>
    <scope>NUCLEOTIDE SEQUENCE [LARGE SCALE GENOMIC DNA]</scope>
    <source>
        <strain evidence="4 5">DSM 22392</strain>
    </source>
</reference>
<keyword evidence="5" id="KW-1185">Reference proteome</keyword>
<evidence type="ECO:0000259" key="3">
    <source>
        <dbReference type="Pfam" id="PF13248"/>
    </source>
</evidence>
<feature type="domain" description="Putative zinc-ribbon" evidence="3">
    <location>
        <begin position="8"/>
        <end position="30"/>
    </location>
</feature>
<keyword evidence="2" id="KW-0812">Transmembrane</keyword>
<name>A0A1Y2SCR3_9GAMM</name>